<comment type="function">
    <text evidence="7">Catalyzes the N-acylation of UDP-3-O-acylglucosamine using 3-hydroxyacyl-ACP as the acyl donor. Is involved in the biosynthesis of lipid A, a phosphorylated glycolipid that anchors the lipopolysaccharide to the outer membrane of the cell.</text>
</comment>
<evidence type="ECO:0000256" key="2">
    <source>
        <dbReference type="ARBA" id="ARBA00022556"/>
    </source>
</evidence>
<dbReference type="PROSITE" id="PS00101">
    <property type="entry name" value="HEXAPEP_TRANSFERASES"/>
    <property type="match status" value="2"/>
</dbReference>
<keyword evidence="6 7" id="KW-0012">Acyltransferase</keyword>
<gene>
    <name evidence="7 9" type="primary">lpxD</name>
    <name evidence="9" type="ORF">PUW23_05335</name>
    <name evidence="10" type="ORF">PUW25_04885</name>
</gene>
<name>A0AAX3N4N4_9BACL</name>
<comment type="pathway">
    <text evidence="7">Bacterial outer membrane biogenesis; LPS lipid A biosynthesis.</text>
</comment>
<dbReference type="SUPFAM" id="SSF51161">
    <property type="entry name" value="Trimeric LpxA-like enzymes"/>
    <property type="match status" value="1"/>
</dbReference>
<evidence type="ECO:0000256" key="5">
    <source>
        <dbReference type="ARBA" id="ARBA00023098"/>
    </source>
</evidence>
<keyword evidence="3 7" id="KW-0808">Transferase</keyword>
<evidence type="ECO:0000313" key="12">
    <source>
        <dbReference type="Proteomes" id="UP001221519"/>
    </source>
</evidence>
<evidence type="ECO:0000259" key="8">
    <source>
        <dbReference type="Pfam" id="PF04613"/>
    </source>
</evidence>
<keyword evidence="1 7" id="KW-0444">Lipid biosynthesis</keyword>
<feature type="active site" description="Proton acceptor" evidence="7">
    <location>
        <position position="235"/>
    </location>
</feature>
<dbReference type="InterPro" id="IPR020573">
    <property type="entry name" value="UDP_GlcNAc_AcTrfase_non-rep"/>
</dbReference>
<dbReference type="EMBL" id="CP118108">
    <property type="protein sequence ID" value="WDI03315.1"/>
    <property type="molecule type" value="Genomic_DNA"/>
</dbReference>
<evidence type="ECO:0000313" key="11">
    <source>
        <dbReference type="Proteomes" id="UP001220962"/>
    </source>
</evidence>
<comment type="subunit">
    <text evidence="7">Homotrimer.</text>
</comment>
<dbReference type="Gene3D" id="2.160.10.10">
    <property type="entry name" value="Hexapeptide repeat proteins"/>
    <property type="match status" value="1"/>
</dbReference>
<evidence type="ECO:0000256" key="7">
    <source>
        <dbReference type="HAMAP-Rule" id="MF_00523"/>
    </source>
</evidence>
<dbReference type="InterPro" id="IPR001451">
    <property type="entry name" value="Hexapep"/>
</dbReference>
<dbReference type="GO" id="GO:0103118">
    <property type="term" value="F:UDP-3-O-[(3R)-3-hydroxyacyl]-glucosamine N-acyltransferase activity"/>
    <property type="evidence" value="ECO:0007669"/>
    <property type="project" value="UniProtKB-EC"/>
</dbReference>
<dbReference type="InterPro" id="IPR007691">
    <property type="entry name" value="LpxD"/>
</dbReference>
<dbReference type="Proteomes" id="UP001220962">
    <property type="component" value="Chromosome"/>
</dbReference>
<comment type="similarity">
    <text evidence="7">Belongs to the transferase hexapeptide repeat family. LpxD subfamily.</text>
</comment>
<dbReference type="GO" id="GO:0016410">
    <property type="term" value="F:N-acyltransferase activity"/>
    <property type="evidence" value="ECO:0007669"/>
    <property type="project" value="InterPro"/>
</dbReference>
<dbReference type="NCBIfam" id="NF002060">
    <property type="entry name" value="PRK00892.1"/>
    <property type="match status" value="1"/>
</dbReference>
<organism evidence="9 11">
    <name type="scientific">Paenibacillus urinalis</name>
    <dbReference type="NCBI Taxonomy" id="521520"/>
    <lineage>
        <taxon>Bacteria</taxon>
        <taxon>Bacillati</taxon>
        <taxon>Bacillota</taxon>
        <taxon>Bacilli</taxon>
        <taxon>Bacillales</taxon>
        <taxon>Paenibacillaceae</taxon>
        <taxon>Paenibacillus</taxon>
    </lineage>
</organism>
<evidence type="ECO:0000313" key="9">
    <source>
        <dbReference type="EMBL" id="WDH83654.1"/>
    </source>
</evidence>
<dbReference type="CDD" id="cd03352">
    <property type="entry name" value="LbH_LpxD"/>
    <property type="match status" value="1"/>
</dbReference>
<dbReference type="EMBL" id="CP118101">
    <property type="protein sequence ID" value="WDH83654.1"/>
    <property type="molecule type" value="Genomic_DNA"/>
</dbReference>
<protein>
    <recommendedName>
        <fullName evidence="7">UDP-3-O-acylglucosamine N-acyltransferase</fullName>
        <ecNumber evidence="7">2.3.1.191</ecNumber>
    </recommendedName>
</protein>
<dbReference type="EC" id="2.3.1.191" evidence="7"/>
<evidence type="ECO:0000256" key="1">
    <source>
        <dbReference type="ARBA" id="ARBA00022516"/>
    </source>
</evidence>
<reference evidence="9 12" key="1">
    <citation type="submission" date="2023-02" db="EMBL/GenBank/DDBJ databases">
        <title>Pathogen: clinical or host-associated sample.</title>
        <authorList>
            <person name="Hergert J."/>
            <person name="Casey R."/>
            <person name="Wagner J."/>
            <person name="Young E.L."/>
            <person name="Oakeson K.F."/>
        </authorList>
    </citation>
    <scope>NUCLEOTIDE SEQUENCE</scope>
    <source>
        <strain evidence="10 12">2022CK-00829</strain>
        <strain evidence="9">2022CK-00830</strain>
    </source>
</reference>
<proteinExistence type="inferred from homology"/>
<evidence type="ECO:0000256" key="6">
    <source>
        <dbReference type="ARBA" id="ARBA00023315"/>
    </source>
</evidence>
<dbReference type="InterPro" id="IPR011004">
    <property type="entry name" value="Trimer_LpxA-like_sf"/>
</dbReference>
<evidence type="ECO:0000256" key="3">
    <source>
        <dbReference type="ARBA" id="ARBA00022679"/>
    </source>
</evidence>
<dbReference type="RefSeq" id="WP_274338531.1">
    <property type="nucleotide sequence ID" value="NZ_CP118101.1"/>
</dbReference>
<dbReference type="InterPro" id="IPR018357">
    <property type="entry name" value="Hexapep_transf_CS"/>
</dbReference>
<dbReference type="NCBIfam" id="TIGR01853">
    <property type="entry name" value="lipid_A_lpxD"/>
    <property type="match status" value="1"/>
</dbReference>
<evidence type="ECO:0000313" key="10">
    <source>
        <dbReference type="EMBL" id="WDI03315.1"/>
    </source>
</evidence>
<keyword evidence="2 7" id="KW-0441">Lipid A biosynthesis</keyword>
<dbReference type="AlphaFoldDB" id="A0AAX3N4N4"/>
<feature type="domain" description="UDP-3-O-[3-hydroxymyristoyl] glucosamine N-acyltransferase non-repeat region" evidence="8">
    <location>
        <begin position="22"/>
        <end position="86"/>
    </location>
</feature>
<keyword evidence="5 7" id="KW-0443">Lipid metabolism</keyword>
<accession>A0AAX3N4N4</accession>
<dbReference type="PANTHER" id="PTHR43378">
    <property type="entry name" value="UDP-3-O-ACYLGLUCOSAMINE N-ACYLTRANSFERASE"/>
    <property type="match status" value="1"/>
</dbReference>
<dbReference type="Proteomes" id="UP001221519">
    <property type="component" value="Chromosome"/>
</dbReference>
<dbReference type="GO" id="GO:0009245">
    <property type="term" value="P:lipid A biosynthetic process"/>
    <property type="evidence" value="ECO:0007669"/>
    <property type="project" value="UniProtKB-UniRule"/>
</dbReference>
<keyword evidence="12" id="KW-1185">Reference proteome</keyword>
<evidence type="ECO:0000256" key="4">
    <source>
        <dbReference type="ARBA" id="ARBA00022737"/>
    </source>
</evidence>
<dbReference type="Pfam" id="PF00132">
    <property type="entry name" value="Hexapep"/>
    <property type="match status" value="2"/>
</dbReference>
<sequence length="343" mass="36815">MEYKLKAIAQELNGELIGDGEVTIHSIASLSSAESGQITYVTEKNISKLTDCRASAIVVPEKLIDAHLPVIRVKNPRLAFVHVMNLFQQDTRANGLISSSMVDCSLQAGESTQIDEGTVVKENVSIGEGTLISSNCFIGENVTIGDHCFIHPHVTILSDTWIGSNVIIHSGAVIGCDGFGYEWDGQQHVKIPHAGNVVIHDDVEIGANTTIDRGTIDPTIIERGTKIDNLVQIAHNVRIGKQCIIAGTTAIAGSASIGDHVVLAGGSAVVGHLTIGAHSTILGKSNITKDLPAHSIISGYYARPHHEQLRKQAAIERLPHTLKKFSTQIDSLEKSIKKLTKEE</sequence>
<dbReference type="HAMAP" id="MF_00523">
    <property type="entry name" value="LpxD"/>
    <property type="match status" value="1"/>
</dbReference>
<dbReference type="Pfam" id="PF04613">
    <property type="entry name" value="LpxD"/>
    <property type="match status" value="1"/>
</dbReference>
<dbReference type="PANTHER" id="PTHR43378:SF2">
    <property type="entry name" value="UDP-3-O-ACYLGLUCOSAMINE N-ACYLTRANSFERASE 1, MITOCHONDRIAL-RELATED"/>
    <property type="match status" value="1"/>
</dbReference>
<comment type="catalytic activity">
    <reaction evidence="7">
        <text>a UDP-3-O-[(3R)-3-hydroxyacyl]-alpha-D-glucosamine + a (3R)-hydroxyacyl-[ACP] = a UDP-2-N,3-O-bis[(3R)-3-hydroxyacyl]-alpha-D-glucosamine + holo-[ACP] + H(+)</text>
        <dbReference type="Rhea" id="RHEA:53836"/>
        <dbReference type="Rhea" id="RHEA-COMP:9685"/>
        <dbReference type="Rhea" id="RHEA-COMP:9945"/>
        <dbReference type="ChEBI" id="CHEBI:15378"/>
        <dbReference type="ChEBI" id="CHEBI:64479"/>
        <dbReference type="ChEBI" id="CHEBI:78827"/>
        <dbReference type="ChEBI" id="CHEBI:137740"/>
        <dbReference type="ChEBI" id="CHEBI:137748"/>
        <dbReference type="EC" id="2.3.1.191"/>
    </reaction>
</comment>
<dbReference type="Gene3D" id="3.40.1390.10">
    <property type="entry name" value="MurE/MurF, N-terminal domain"/>
    <property type="match status" value="1"/>
</dbReference>
<dbReference type="GO" id="GO:0016020">
    <property type="term" value="C:membrane"/>
    <property type="evidence" value="ECO:0007669"/>
    <property type="project" value="GOC"/>
</dbReference>
<keyword evidence="4 7" id="KW-0677">Repeat</keyword>